<dbReference type="AlphaFoldDB" id="A0A2W5ACA6"/>
<dbReference type="GO" id="GO:0016034">
    <property type="term" value="F:maleylacetoacetate isomerase activity"/>
    <property type="evidence" value="ECO:0007669"/>
    <property type="project" value="TreeGrafter"/>
</dbReference>
<dbReference type="Gene3D" id="3.40.30.10">
    <property type="entry name" value="Glutaredoxin"/>
    <property type="match status" value="1"/>
</dbReference>
<feature type="domain" description="GST N-terminal" evidence="2">
    <location>
        <begin position="1"/>
        <end position="82"/>
    </location>
</feature>
<dbReference type="GO" id="GO:0005737">
    <property type="term" value="C:cytoplasm"/>
    <property type="evidence" value="ECO:0007669"/>
    <property type="project" value="InterPro"/>
</dbReference>
<dbReference type="SFLD" id="SFLDG00358">
    <property type="entry name" value="Main_(cytGST)"/>
    <property type="match status" value="1"/>
</dbReference>
<evidence type="ECO:0000313" key="4">
    <source>
        <dbReference type="EMBL" id="PZO92250.1"/>
    </source>
</evidence>
<dbReference type="GO" id="GO:0006559">
    <property type="term" value="P:L-phenylalanine catabolic process"/>
    <property type="evidence" value="ECO:0007669"/>
    <property type="project" value="TreeGrafter"/>
</dbReference>
<comment type="caution">
    <text evidence="4">The sequence shown here is derived from an EMBL/GenBank/DDBJ whole genome shotgun (WGS) entry which is preliminary data.</text>
</comment>
<dbReference type="SUPFAM" id="SSF52833">
    <property type="entry name" value="Thioredoxin-like"/>
    <property type="match status" value="1"/>
</dbReference>
<dbReference type="PANTHER" id="PTHR42673">
    <property type="entry name" value="MALEYLACETOACETATE ISOMERASE"/>
    <property type="match status" value="1"/>
</dbReference>
<feature type="domain" description="GST C-terminal" evidence="3">
    <location>
        <begin position="87"/>
        <end position="210"/>
    </location>
</feature>
<dbReference type="Gene3D" id="1.20.1050.10">
    <property type="match status" value="1"/>
</dbReference>
<dbReference type="Proteomes" id="UP000249066">
    <property type="component" value="Unassembled WGS sequence"/>
</dbReference>
<dbReference type="NCBIfam" id="TIGR01262">
    <property type="entry name" value="maiA"/>
    <property type="match status" value="1"/>
</dbReference>
<dbReference type="SFLD" id="SFLDS00019">
    <property type="entry name" value="Glutathione_Transferase_(cytos"/>
    <property type="match status" value="1"/>
</dbReference>
<dbReference type="GO" id="GO:0006749">
    <property type="term" value="P:glutathione metabolic process"/>
    <property type="evidence" value="ECO:0007669"/>
    <property type="project" value="TreeGrafter"/>
</dbReference>
<name>A0A2W5ACA6_9SPHN</name>
<dbReference type="InterPro" id="IPR010987">
    <property type="entry name" value="Glutathione-S-Trfase_C-like"/>
</dbReference>
<evidence type="ECO:0000256" key="1">
    <source>
        <dbReference type="ARBA" id="ARBA00010007"/>
    </source>
</evidence>
<dbReference type="InterPro" id="IPR034333">
    <property type="entry name" value="GST_Zeta_N"/>
</dbReference>
<dbReference type="PANTHER" id="PTHR42673:SF4">
    <property type="entry name" value="MALEYLACETOACETATE ISOMERASE"/>
    <property type="match status" value="1"/>
</dbReference>
<dbReference type="InterPro" id="IPR004045">
    <property type="entry name" value="Glutathione_S-Trfase_N"/>
</dbReference>
<sequence>MTIRLFDYWRSSASYRVRIALNLKGVAYEQIHVGLLEQEQCAPENRARNPLGLVPTLEIEGVRLTQSLAIIDYLDARYPHPPLLPADPVLRAHALERALTIACDIHPLNNLRIMGRLSDQFGAAPEAREAWMRHWMDEGFAALEALADADGPFLSGASIGVADLCLVPQLYNARRFGVDLKPYPRLLAADAAAQAIDAVAAAHPDRAKPA</sequence>
<reference evidence="4 5" key="1">
    <citation type="submission" date="2017-08" db="EMBL/GenBank/DDBJ databases">
        <title>Infants hospitalized years apart are colonized by the same room-sourced microbial strains.</title>
        <authorList>
            <person name="Brooks B."/>
            <person name="Olm M.R."/>
            <person name="Firek B.A."/>
            <person name="Baker R."/>
            <person name="Thomas B.C."/>
            <person name="Morowitz M.J."/>
            <person name="Banfield J.F."/>
        </authorList>
    </citation>
    <scope>NUCLEOTIDE SEQUENCE [LARGE SCALE GENOMIC DNA]</scope>
    <source>
        <strain evidence="4">S2_018_000_R2_101</strain>
    </source>
</reference>
<dbReference type="GO" id="GO:0004364">
    <property type="term" value="F:glutathione transferase activity"/>
    <property type="evidence" value="ECO:0007669"/>
    <property type="project" value="TreeGrafter"/>
</dbReference>
<dbReference type="PROSITE" id="PS50404">
    <property type="entry name" value="GST_NTER"/>
    <property type="match status" value="1"/>
</dbReference>
<dbReference type="EMBL" id="QFNN01000001">
    <property type="protein sequence ID" value="PZO92250.1"/>
    <property type="molecule type" value="Genomic_DNA"/>
</dbReference>
<dbReference type="InterPro" id="IPR036249">
    <property type="entry name" value="Thioredoxin-like_sf"/>
</dbReference>
<gene>
    <name evidence="4" type="primary">maiA</name>
    <name evidence="4" type="ORF">DI623_00385</name>
</gene>
<dbReference type="InterPro" id="IPR040079">
    <property type="entry name" value="Glutathione_S-Trfase"/>
</dbReference>
<evidence type="ECO:0000313" key="5">
    <source>
        <dbReference type="Proteomes" id="UP000249066"/>
    </source>
</evidence>
<dbReference type="SUPFAM" id="SSF47616">
    <property type="entry name" value="GST C-terminal domain-like"/>
    <property type="match status" value="1"/>
</dbReference>
<accession>A0A2W5ACA6</accession>
<evidence type="ECO:0000259" key="3">
    <source>
        <dbReference type="PROSITE" id="PS50405"/>
    </source>
</evidence>
<dbReference type="PROSITE" id="PS50405">
    <property type="entry name" value="GST_CTER"/>
    <property type="match status" value="1"/>
</dbReference>
<evidence type="ECO:0000259" key="2">
    <source>
        <dbReference type="PROSITE" id="PS50404"/>
    </source>
</evidence>
<keyword evidence="4" id="KW-0413">Isomerase</keyword>
<dbReference type="InterPro" id="IPR005955">
    <property type="entry name" value="GST_Zeta"/>
</dbReference>
<dbReference type="Pfam" id="PF13410">
    <property type="entry name" value="GST_C_2"/>
    <property type="match status" value="1"/>
</dbReference>
<dbReference type="Pfam" id="PF13417">
    <property type="entry name" value="GST_N_3"/>
    <property type="match status" value="1"/>
</dbReference>
<organism evidence="4 5">
    <name type="scientific">Sphingomonas sanxanigenens</name>
    <dbReference type="NCBI Taxonomy" id="397260"/>
    <lineage>
        <taxon>Bacteria</taxon>
        <taxon>Pseudomonadati</taxon>
        <taxon>Pseudomonadota</taxon>
        <taxon>Alphaproteobacteria</taxon>
        <taxon>Sphingomonadales</taxon>
        <taxon>Sphingomonadaceae</taxon>
        <taxon>Sphingomonas</taxon>
    </lineage>
</organism>
<dbReference type="InterPro" id="IPR036282">
    <property type="entry name" value="Glutathione-S-Trfase_C_sf"/>
</dbReference>
<dbReference type="CDD" id="cd03042">
    <property type="entry name" value="GST_N_Zeta"/>
    <property type="match status" value="1"/>
</dbReference>
<protein>
    <submittedName>
        <fullName evidence="4">Maleylacetoacetate isomerase</fullName>
    </submittedName>
</protein>
<proteinExistence type="inferred from homology"/>
<comment type="similarity">
    <text evidence="1">Belongs to the GST superfamily. Zeta family.</text>
</comment>